<dbReference type="SUPFAM" id="SSF53448">
    <property type="entry name" value="Nucleotide-diphospho-sugar transferases"/>
    <property type="match status" value="1"/>
</dbReference>
<name>A0A4P6X3F6_HYDPS</name>
<keyword evidence="3" id="KW-0808">Transferase</keyword>
<keyword evidence="1" id="KW-0472">Membrane</keyword>
<keyword evidence="1" id="KW-1133">Transmembrane helix</keyword>
<evidence type="ECO:0000313" key="4">
    <source>
        <dbReference type="Proteomes" id="UP000293912"/>
    </source>
</evidence>
<reference evidence="3 4" key="1">
    <citation type="submission" date="2019-03" db="EMBL/GenBank/DDBJ databases">
        <authorList>
            <person name="Sebastian G."/>
            <person name="Baumann P."/>
            <person name="Ruckert C."/>
            <person name="Kalinowski J."/>
            <person name="Nebel B."/>
            <person name="Takors R."/>
            <person name="Blombach B."/>
        </authorList>
    </citation>
    <scope>NUCLEOTIDE SEQUENCE [LARGE SCALE GENOMIC DNA]</scope>
    <source>
        <strain evidence="3 4">DSM 1084</strain>
    </source>
</reference>
<feature type="transmembrane region" description="Helical" evidence="1">
    <location>
        <begin position="243"/>
        <end position="271"/>
    </location>
</feature>
<organism evidence="3 4">
    <name type="scientific">Hydrogenophaga pseudoflava</name>
    <name type="common">Pseudomonas carboxydoflava</name>
    <dbReference type="NCBI Taxonomy" id="47421"/>
    <lineage>
        <taxon>Bacteria</taxon>
        <taxon>Pseudomonadati</taxon>
        <taxon>Pseudomonadota</taxon>
        <taxon>Betaproteobacteria</taxon>
        <taxon>Burkholderiales</taxon>
        <taxon>Comamonadaceae</taxon>
        <taxon>Hydrogenophaga</taxon>
    </lineage>
</organism>
<evidence type="ECO:0000259" key="2">
    <source>
        <dbReference type="Pfam" id="PF00535"/>
    </source>
</evidence>
<dbReference type="PANTHER" id="PTHR43646:SF6">
    <property type="entry name" value="PRE-MYCOFACTOCIN GLYCOSYLTRANSFERASE"/>
    <property type="match status" value="1"/>
</dbReference>
<dbReference type="PANTHER" id="PTHR43646">
    <property type="entry name" value="GLYCOSYLTRANSFERASE"/>
    <property type="match status" value="1"/>
</dbReference>
<dbReference type="GO" id="GO:0016740">
    <property type="term" value="F:transferase activity"/>
    <property type="evidence" value="ECO:0007669"/>
    <property type="project" value="UniProtKB-KW"/>
</dbReference>
<feature type="domain" description="Glycosyltransferase 2-like" evidence="2">
    <location>
        <begin position="13"/>
        <end position="133"/>
    </location>
</feature>
<evidence type="ECO:0000313" key="3">
    <source>
        <dbReference type="EMBL" id="QBM28224.1"/>
    </source>
</evidence>
<dbReference type="InterPro" id="IPR029044">
    <property type="entry name" value="Nucleotide-diphossugar_trans"/>
</dbReference>
<dbReference type="Pfam" id="PF00535">
    <property type="entry name" value="Glycos_transf_2"/>
    <property type="match status" value="1"/>
</dbReference>
<accession>A0A4P6X3F6</accession>
<proteinExistence type="predicted"/>
<keyword evidence="1" id="KW-0812">Transmembrane</keyword>
<dbReference type="Gene3D" id="3.90.550.10">
    <property type="entry name" value="Spore Coat Polysaccharide Biosynthesis Protein SpsA, Chain A"/>
    <property type="match status" value="1"/>
</dbReference>
<dbReference type="RefSeq" id="WP_133156616.1">
    <property type="nucleotide sequence ID" value="NZ_CP037867.1"/>
</dbReference>
<dbReference type="KEGG" id="hpse:HPF_11040"/>
<keyword evidence="4" id="KW-1185">Reference proteome</keyword>
<dbReference type="Proteomes" id="UP000293912">
    <property type="component" value="Chromosome"/>
</dbReference>
<protein>
    <submittedName>
        <fullName evidence="3">Glycosyl transferase family 2</fullName>
    </submittedName>
</protein>
<sequence length="321" mass="36111">MQEHKLGVVAIGRNEGERLRRCLLSLLPVVPATVYVDSGSTDGSSQMAAEMGAVVVDLDMSQPFTAARARNTGFQQLLQQFPDVTLVQFVDGDCEVVPGWLEAARSFLAERPTYAVVCGRRRERHPERSMYNAMCDREWDTPIGDTQTCGGDAMMRVDALKAASGYRDSMIAGEEPELCFRLRQAGWHIHRLDRDMTLHDANITRLRQWWVRTVRSGHAFAEGAWLHGSSPERFWIREARRAWFWGVWIPASIGLAMLLAGAPAGLLAAIYPLQWVRLLARNGSARESTFMILGKFAEAQGAVKFHLSRLRGQTRHIIEYK</sequence>
<dbReference type="AlphaFoldDB" id="A0A4P6X3F6"/>
<dbReference type="InterPro" id="IPR001173">
    <property type="entry name" value="Glyco_trans_2-like"/>
</dbReference>
<dbReference type="CDD" id="cd00761">
    <property type="entry name" value="Glyco_tranf_GTA_type"/>
    <property type="match status" value="1"/>
</dbReference>
<gene>
    <name evidence="3" type="ORF">HPF_11040</name>
</gene>
<dbReference type="EMBL" id="CP037867">
    <property type="protein sequence ID" value="QBM28224.1"/>
    <property type="molecule type" value="Genomic_DNA"/>
</dbReference>
<evidence type="ECO:0000256" key="1">
    <source>
        <dbReference type="SAM" id="Phobius"/>
    </source>
</evidence>